<dbReference type="GO" id="GO:0005576">
    <property type="term" value="C:extracellular region"/>
    <property type="evidence" value="ECO:0007669"/>
    <property type="project" value="UniProtKB-SubCell"/>
</dbReference>
<dbReference type="InterPro" id="IPR045053">
    <property type="entry name" value="MAN-like"/>
</dbReference>
<evidence type="ECO:0000256" key="8">
    <source>
        <dbReference type="ARBA" id="ARBA00023295"/>
    </source>
</evidence>
<evidence type="ECO:0000256" key="6">
    <source>
        <dbReference type="ARBA" id="ARBA00022729"/>
    </source>
</evidence>
<dbReference type="PANTHER" id="PTHR31451">
    <property type="match status" value="1"/>
</dbReference>
<dbReference type="STRING" id="109895.A0A507DWA3"/>
<proteinExistence type="inferred from homology"/>
<dbReference type="AlphaFoldDB" id="A0A507DWA3"/>
<dbReference type="Gene3D" id="3.20.20.80">
    <property type="entry name" value="Glycosidases"/>
    <property type="match status" value="1"/>
</dbReference>
<reference evidence="11 12" key="1">
    <citation type="journal article" date="2019" name="Sci. Rep.">
        <title>Comparative genomics of chytrid fungi reveal insights into the obligate biotrophic and pathogenic lifestyle of Synchytrium endobioticum.</title>
        <authorList>
            <person name="van de Vossenberg B.T.L.H."/>
            <person name="Warris S."/>
            <person name="Nguyen H.D.T."/>
            <person name="van Gent-Pelzer M.P.E."/>
            <person name="Joly D.L."/>
            <person name="van de Geest H.C."/>
            <person name="Bonants P.J.M."/>
            <person name="Smith D.S."/>
            <person name="Levesque C.A."/>
            <person name="van der Lee T.A.J."/>
        </authorList>
    </citation>
    <scope>NUCLEOTIDE SEQUENCE [LARGE SCALE GENOMIC DNA]</scope>
    <source>
        <strain evidence="11 12">CBS 809.83</strain>
    </source>
</reference>
<organism evidence="11 12">
    <name type="scientific">Powellomyces hirtus</name>
    <dbReference type="NCBI Taxonomy" id="109895"/>
    <lineage>
        <taxon>Eukaryota</taxon>
        <taxon>Fungi</taxon>
        <taxon>Fungi incertae sedis</taxon>
        <taxon>Chytridiomycota</taxon>
        <taxon>Chytridiomycota incertae sedis</taxon>
        <taxon>Chytridiomycetes</taxon>
        <taxon>Spizellomycetales</taxon>
        <taxon>Powellomycetaceae</taxon>
        <taxon>Powellomyces</taxon>
    </lineage>
</organism>
<evidence type="ECO:0000256" key="5">
    <source>
        <dbReference type="ARBA" id="ARBA00022525"/>
    </source>
</evidence>
<keyword evidence="8" id="KW-0326">Glycosidase</keyword>
<dbReference type="InterPro" id="IPR017853">
    <property type="entry name" value="GH"/>
</dbReference>
<keyword evidence="6 9" id="KW-0732">Signal</keyword>
<feature type="signal peptide" evidence="9">
    <location>
        <begin position="1"/>
        <end position="17"/>
    </location>
</feature>
<feature type="chain" id="PRO_5021304410" description="mannan endo-1,4-beta-mannosidase" evidence="9">
    <location>
        <begin position="18"/>
        <end position="645"/>
    </location>
</feature>
<dbReference type="GO" id="GO:0016985">
    <property type="term" value="F:mannan endo-1,4-beta-mannosidase activity"/>
    <property type="evidence" value="ECO:0007669"/>
    <property type="project" value="UniProtKB-EC"/>
</dbReference>
<keyword evidence="12" id="KW-1185">Reference proteome</keyword>
<evidence type="ECO:0000256" key="7">
    <source>
        <dbReference type="ARBA" id="ARBA00022801"/>
    </source>
</evidence>
<comment type="subcellular location">
    <subcellularLocation>
        <location evidence="2">Secreted</location>
    </subcellularLocation>
</comment>
<name>A0A507DWA3_9FUNG</name>
<protein>
    <recommendedName>
        <fullName evidence="4">mannan endo-1,4-beta-mannosidase</fullName>
        <ecNumber evidence="4">3.2.1.78</ecNumber>
    </recommendedName>
</protein>
<evidence type="ECO:0000313" key="12">
    <source>
        <dbReference type="Proteomes" id="UP000318582"/>
    </source>
</evidence>
<evidence type="ECO:0000256" key="2">
    <source>
        <dbReference type="ARBA" id="ARBA00004613"/>
    </source>
</evidence>
<dbReference type="Pfam" id="PF26410">
    <property type="entry name" value="GH5_mannosidase"/>
    <property type="match status" value="1"/>
</dbReference>
<evidence type="ECO:0000313" key="11">
    <source>
        <dbReference type="EMBL" id="TPX55781.1"/>
    </source>
</evidence>
<dbReference type="PANTHER" id="PTHR31451:SF39">
    <property type="entry name" value="MANNAN ENDO-1,4-BETA-MANNOSIDASE 1"/>
    <property type="match status" value="1"/>
</dbReference>
<dbReference type="EC" id="3.2.1.78" evidence="4"/>
<feature type="domain" description="Glycoside hydrolase family 5" evidence="10">
    <location>
        <begin position="110"/>
        <end position="276"/>
    </location>
</feature>
<comment type="similarity">
    <text evidence="3">Belongs to the glycosyl hydrolase 5 (cellulase A) family.</text>
</comment>
<evidence type="ECO:0000256" key="3">
    <source>
        <dbReference type="ARBA" id="ARBA00005641"/>
    </source>
</evidence>
<comment type="caution">
    <text evidence="11">The sequence shown here is derived from an EMBL/GenBank/DDBJ whole genome shotgun (WGS) entry which is preliminary data.</text>
</comment>
<comment type="catalytic activity">
    <reaction evidence="1">
        <text>Random hydrolysis of (1-&gt;4)-beta-D-mannosidic linkages in mannans, galactomannans and glucomannans.</text>
        <dbReference type="EC" id="3.2.1.78"/>
    </reaction>
</comment>
<evidence type="ECO:0000256" key="4">
    <source>
        <dbReference type="ARBA" id="ARBA00012706"/>
    </source>
</evidence>
<dbReference type="SUPFAM" id="SSF51445">
    <property type="entry name" value="(Trans)glycosidases"/>
    <property type="match status" value="1"/>
</dbReference>
<keyword evidence="5" id="KW-0964">Secreted</keyword>
<gene>
    <name evidence="11" type="ORF">PhCBS80983_g05053</name>
</gene>
<dbReference type="EMBL" id="QEAQ01000096">
    <property type="protein sequence ID" value="TPX55781.1"/>
    <property type="molecule type" value="Genomic_DNA"/>
</dbReference>
<evidence type="ECO:0000256" key="9">
    <source>
        <dbReference type="SAM" id="SignalP"/>
    </source>
</evidence>
<sequence>MRLVLLLLAACLVLASSESIQHDELRHRVIRSGNGLYFKGKPFRFVSYNVPSLLLTGDKGDNFVLPDTFDIEDLIDTLAGQVNPVGRTMPLGIKSTLNSNSVYHISGCREYNEDAFATMDYVLAYAAKRKVKLVVPLVNNEWYDNEGNPKNDWFGNWGDFAYLCGGNRSWSTFYEDQGVRLAFKDFITSFLNRINTVNGIRYGNDPTILALETGNELGAWEDTPPSADWTIDIASHVKSLAPHLLVADGTMFGENPDRIEPSVKASQFVDMFSNHFYFGAKVDLKRMNKDIQALAPYNKVYWCGEFGLYTKLDNYQTVLDATLESVSAGILIWSLRGHSSAGGFYTHSENGGQWESLHVPGWAERPPGFGPEAETLVPLLFEYAAKIAGKNTPGYPSPRKAPTILDTESGGDLRWQGVAWADHYQVQRAPANRGRNSKRWTTVGDNVIDNVPSGEAIFSDPVPAPDDDTNLQFFYRVHAVSRRGRKSRYSRPYGPIPAPKKVVGDLSRKLTTSIANAFDKTKYLFHDREAYDSTISTEPDQYLLSVSSLYPDQWTLRNIWSQQCIYDGGTTKPQNSDVRFDCNKLPRWKLVLVSPQSTVTSFQSTVRPTLCLQWDLTALSVAPCSTEARTAGYQLWDLTEARSAA</sequence>
<evidence type="ECO:0000259" key="10">
    <source>
        <dbReference type="Pfam" id="PF26410"/>
    </source>
</evidence>
<accession>A0A507DWA3</accession>
<evidence type="ECO:0000256" key="1">
    <source>
        <dbReference type="ARBA" id="ARBA00001678"/>
    </source>
</evidence>
<keyword evidence="7" id="KW-0378">Hydrolase</keyword>
<dbReference type="InterPro" id="IPR001547">
    <property type="entry name" value="Glyco_hydro_5"/>
</dbReference>
<dbReference type="Proteomes" id="UP000318582">
    <property type="component" value="Unassembled WGS sequence"/>
</dbReference>